<dbReference type="Gene3D" id="3.40.50.10540">
    <property type="entry name" value="Crotonobetainyl-coa:carnitine coa-transferase, domain 1"/>
    <property type="match status" value="1"/>
</dbReference>
<dbReference type="GO" id="GO:0016740">
    <property type="term" value="F:transferase activity"/>
    <property type="evidence" value="ECO:0007669"/>
    <property type="project" value="UniProtKB-KW"/>
</dbReference>
<dbReference type="PANTHER" id="PTHR48228">
    <property type="entry name" value="SUCCINYL-COA--D-CITRAMALATE COA-TRANSFERASE"/>
    <property type="match status" value="1"/>
</dbReference>
<dbReference type="PANTHER" id="PTHR48228:SF5">
    <property type="entry name" value="ALPHA-METHYLACYL-COA RACEMASE"/>
    <property type="match status" value="1"/>
</dbReference>
<dbReference type="InterPro" id="IPR003673">
    <property type="entry name" value="CoA-Trfase_fam_III"/>
</dbReference>
<protein>
    <submittedName>
        <fullName evidence="2">CoA transferase</fullName>
    </submittedName>
</protein>
<sequence length="393" mass="41487">MTDRRADAPALPPRKGPLAGIRIVEIGALGPAPMCAMLLADLGATVLRIDRKGDADLGLKRPRHLDLLLRSRGAIALDLKSPADRDLTLRLIGQADALIEGFRPRVMERLGLGPEACLKLNPRLAYGRMTGWGQDGPLAQAAGHDVNYIALTGALAAIGPTGGAPAIPLNLVGDFGGGALYLAMGLLAAIIHARGTGQGQVVDAAMVDGAASLQTMFFGFMAAGMWKPERGANSVDSGSHFYQVYQCSDGKWVSVGAIEKRFYEELLQRLEIDPATVGPQMDSANWPKARAILAARFASRTRDEWCALLEGSDACFAPILSWDEAVDHPHMKARGTFVDVAGVHQPAPAPRFSHSQPGSPTAPADLGSASAEAALQGWLPAKDIEELASANII</sequence>
<gene>
    <name evidence="2" type="ORF">E8L99_20160</name>
</gene>
<dbReference type="InterPro" id="IPR044855">
    <property type="entry name" value="CoA-Trfase_III_dom3_sf"/>
</dbReference>
<organism evidence="2 3">
    <name type="scientific">Phreatobacter aquaticus</name>
    <dbReference type="NCBI Taxonomy" id="2570229"/>
    <lineage>
        <taxon>Bacteria</taxon>
        <taxon>Pseudomonadati</taxon>
        <taxon>Pseudomonadota</taxon>
        <taxon>Alphaproteobacteria</taxon>
        <taxon>Hyphomicrobiales</taxon>
        <taxon>Phreatobacteraceae</taxon>
        <taxon>Phreatobacter</taxon>
    </lineage>
</organism>
<dbReference type="InterPro" id="IPR023606">
    <property type="entry name" value="CoA-Trfase_III_dom_1_sf"/>
</dbReference>
<dbReference type="InterPro" id="IPR050509">
    <property type="entry name" value="CoA-transferase_III"/>
</dbReference>
<feature type="region of interest" description="Disordered" evidence="1">
    <location>
        <begin position="348"/>
        <end position="367"/>
    </location>
</feature>
<reference evidence="2 3" key="1">
    <citation type="submission" date="2019-04" db="EMBL/GenBank/DDBJ databases">
        <title>Phreatobacter aquaticus sp. nov.</title>
        <authorList>
            <person name="Choi A."/>
            <person name="Baek K."/>
        </authorList>
    </citation>
    <scope>NUCLEOTIDE SEQUENCE [LARGE SCALE GENOMIC DNA]</scope>
    <source>
        <strain evidence="2 3">NMCR1094</strain>
    </source>
</reference>
<evidence type="ECO:0000313" key="2">
    <source>
        <dbReference type="EMBL" id="QCK87902.1"/>
    </source>
</evidence>
<accession>A0A4D7QVA1</accession>
<dbReference type="RefSeq" id="WP_137101230.1">
    <property type="nucleotide sequence ID" value="NZ_CP039865.1"/>
</dbReference>
<dbReference type="Proteomes" id="UP000298588">
    <property type="component" value="Chromosome"/>
</dbReference>
<dbReference type="KEGG" id="paqt:E8L99_20160"/>
<name>A0A4D7QVA1_9HYPH</name>
<dbReference type="SUPFAM" id="SSF89796">
    <property type="entry name" value="CoA-transferase family III (CaiB/BaiF)"/>
    <property type="match status" value="1"/>
</dbReference>
<evidence type="ECO:0000313" key="3">
    <source>
        <dbReference type="Proteomes" id="UP000298588"/>
    </source>
</evidence>
<dbReference type="Gene3D" id="3.30.1540.10">
    <property type="entry name" value="formyl-coa transferase, domain 3"/>
    <property type="match status" value="1"/>
</dbReference>
<proteinExistence type="predicted"/>
<dbReference type="EMBL" id="CP039865">
    <property type="protein sequence ID" value="QCK87902.1"/>
    <property type="molecule type" value="Genomic_DNA"/>
</dbReference>
<keyword evidence="2" id="KW-0808">Transferase</keyword>
<dbReference type="Pfam" id="PF02515">
    <property type="entry name" value="CoA_transf_3"/>
    <property type="match status" value="1"/>
</dbReference>
<evidence type="ECO:0000256" key="1">
    <source>
        <dbReference type="SAM" id="MobiDB-lite"/>
    </source>
</evidence>
<dbReference type="OrthoDB" id="7488526at2"/>
<keyword evidence="3" id="KW-1185">Reference proteome</keyword>
<dbReference type="AlphaFoldDB" id="A0A4D7QVA1"/>